<proteinExistence type="inferred from homology"/>
<feature type="transmembrane region" description="Helical" evidence="2">
    <location>
        <begin position="68"/>
        <end position="87"/>
    </location>
</feature>
<keyword evidence="2" id="KW-1133">Transmembrane helix</keyword>
<feature type="transmembrane region" description="Helical" evidence="2">
    <location>
        <begin position="186"/>
        <end position="204"/>
    </location>
</feature>
<dbReference type="InterPro" id="IPR037185">
    <property type="entry name" value="EmrE-like"/>
</dbReference>
<dbReference type="PANTHER" id="PTHR22911">
    <property type="entry name" value="ACYL-MALONYL CONDENSING ENZYME-RELATED"/>
    <property type="match status" value="1"/>
</dbReference>
<dbReference type="PATRIC" id="fig|869279.4.peg.1645"/>
<evidence type="ECO:0000313" key="5">
    <source>
        <dbReference type="Proteomes" id="UP000050544"/>
    </source>
</evidence>
<feature type="transmembrane region" description="Helical" evidence="2">
    <location>
        <begin position="6"/>
        <end position="26"/>
    </location>
</feature>
<dbReference type="RefSeq" id="WP_054521996.1">
    <property type="nucleotide sequence ID" value="NZ_LGKO01000005.1"/>
</dbReference>
<comment type="similarity">
    <text evidence="1">Belongs to the EamA transporter family.</text>
</comment>
<evidence type="ECO:0000256" key="2">
    <source>
        <dbReference type="SAM" id="Phobius"/>
    </source>
</evidence>
<feature type="domain" description="EamA" evidence="3">
    <location>
        <begin position="6"/>
        <end position="140"/>
    </location>
</feature>
<feature type="domain" description="EamA" evidence="3">
    <location>
        <begin position="156"/>
        <end position="296"/>
    </location>
</feature>
<dbReference type="PANTHER" id="PTHR22911:SF137">
    <property type="entry name" value="SOLUTE CARRIER FAMILY 35 MEMBER G2-RELATED"/>
    <property type="match status" value="1"/>
</dbReference>
<sequence>MAVPTLGALAALTAALLWASASFLFAQSGRWLRPLHLNLLKGIVGLFLLGMTLLLFPGQFTPLSFQAGLWLGLSGLVGISLGDTAYLAALNDLGPRRTLLLAILAPPITALLGMVTLHESLSLQAWAGILITSGGVAWVISERIPAEQQTGPLRWRGVLWGFVAALAQSVAVLLSRAVFLTTSIHALQSAVVRLAAGVVGLLLWITLTRQPRLDTAPFRNHPHLLGIAVSATFLGTYLAMWLQQVALTYAAAGVVQTLLATSPIFVLPLAAWNGERLSLRAVAGAGVALVGVWLLFWPT</sequence>
<feature type="transmembrane region" description="Helical" evidence="2">
    <location>
        <begin position="99"/>
        <end position="117"/>
    </location>
</feature>
<keyword evidence="2" id="KW-0472">Membrane</keyword>
<evidence type="ECO:0000256" key="1">
    <source>
        <dbReference type="ARBA" id="ARBA00007362"/>
    </source>
</evidence>
<keyword evidence="5" id="KW-1185">Reference proteome</keyword>
<feature type="transmembrane region" description="Helical" evidence="2">
    <location>
        <begin position="277"/>
        <end position="296"/>
    </location>
</feature>
<feature type="transmembrane region" description="Helical" evidence="2">
    <location>
        <begin position="123"/>
        <end position="141"/>
    </location>
</feature>
<gene>
    <name evidence="4" type="ORF">SE15_10170</name>
</gene>
<keyword evidence="2" id="KW-0812">Transmembrane</keyword>
<feature type="transmembrane region" description="Helical" evidence="2">
    <location>
        <begin position="249"/>
        <end position="270"/>
    </location>
</feature>
<evidence type="ECO:0000259" key="3">
    <source>
        <dbReference type="Pfam" id="PF00892"/>
    </source>
</evidence>
<name>A0A0P6YJD0_9CHLR</name>
<dbReference type="GO" id="GO:0016020">
    <property type="term" value="C:membrane"/>
    <property type="evidence" value="ECO:0007669"/>
    <property type="project" value="InterPro"/>
</dbReference>
<protein>
    <recommendedName>
        <fullName evidence="3">EamA domain-containing protein</fullName>
    </recommendedName>
</protein>
<evidence type="ECO:0000313" key="4">
    <source>
        <dbReference type="EMBL" id="KPL82499.1"/>
    </source>
</evidence>
<dbReference type="InterPro" id="IPR000620">
    <property type="entry name" value="EamA_dom"/>
</dbReference>
<reference evidence="4 5" key="1">
    <citation type="submission" date="2015-07" db="EMBL/GenBank/DDBJ databases">
        <title>Whole genome sequence of Thermanaerothrix daxensis DSM 23592.</title>
        <authorList>
            <person name="Hemp J."/>
            <person name="Ward L.M."/>
            <person name="Pace L.A."/>
            <person name="Fischer W.W."/>
        </authorList>
    </citation>
    <scope>NUCLEOTIDE SEQUENCE [LARGE SCALE GENOMIC DNA]</scope>
    <source>
        <strain evidence="4 5">GNS-1</strain>
    </source>
</reference>
<dbReference type="STRING" id="869279.SE15_10170"/>
<dbReference type="AlphaFoldDB" id="A0A0P6YJD0"/>
<dbReference type="Pfam" id="PF00892">
    <property type="entry name" value="EamA"/>
    <property type="match status" value="2"/>
</dbReference>
<dbReference type="Proteomes" id="UP000050544">
    <property type="component" value="Unassembled WGS sequence"/>
</dbReference>
<dbReference type="SUPFAM" id="SSF103481">
    <property type="entry name" value="Multidrug resistance efflux transporter EmrE"/>
    <property type="match status" value="2"/>
</dbReference>
<organism evidence="4 5">
    <name type="scientific">Thermanaerothrix daxensis</name>
    <dbReference type="NCBI Taxonomy" id="869279"/>
    <lineage>
        <taxon>Bacteria</taxon>
        <taxon>Bacillati</taxon>
        <taxon>Chloroflexota</taxon>
        <taxon>Anaerolineae</taxon>
        <taxon>Anaerolineales</taxon>
        <taxon>Anaerolineaceae</taxon>
        <taxon>Thermanaerothrix</taxon>
    </lineage>
</organism>
<dbReference type="OrthoDB" id="166783at2"/>
<feature type="transmembrane region" description="Helical" evidence="2">
    <location>
        <begin position="224"/>
        <end position="243"/>
    </location>
</feature>
<feature type="transmembrane region" description="Helical" evidence="2">
    <location>
        <begin position="38"/>
        <end position="56"/>
    </location>
</feature>
<dbReference type="EMBL" id="LGKO01000005">
    <property type="protein sequence ID" value="KPL82499.1"/>
    <property type="molecule type" value="Genomic_DNA"/>
</dbReference>
<comment type="caution">
    <text evidence="4">The sequence shown here is derived from an EMBL/GenBank/DDBJ whole genome shotgun (WGS) entry which is preliminary data.</text>
</comment>
<feature type="transmembrane region" description="Helical" evidence="2">
    <location>
        <begin position="153"/>
        <end position="174"/>
    </location>
</feature>
<accession>A0A0P6YJD0</accession>